<dbReference type="Proteomes" id="UP001154322">
    <property type="component" value="Unassembled WGS sequence"/>
</dbReference>
<evidence type="ECO:0000313" key="2">
    <source>
        <dbReference type="EMBL" id="CAH8247212.1"/>
    </source>
</evidence>
<dbReference type="PANTHER" id="PTHR43649">
    <property type="entry name" value="ARABINOSE-BINDING PROTEIN-RELATED"/>
    <property type="match status" value="1"/>
</dbReference>
<keyword evidence="1" id="KW-0732">Signal</keyword>
<dbReference type="EMBL" id="CALYLO010000006">
    <property type="protein sequence ID" value="CAH8247212.1"/>
    <property type="molecule type" value="Genomic_DNA"/>
</dbReference>
<dbReference type="PROSITE" id="PS51257">
    <property type="entry name" value="PROKAR_LIPOPROTEIN"/>
    <property type="match status" value="1"/>
</dbReference>
<evidence type="ECO:0000313" key="3">
    <source>
        <dbReference type="Proteomes" id="UP001154322"/>
    </source>
</evidence>
<evidence type="ECO:0000256" key="1">
    <source>
        <dbReference type="SAM" id="SignalP"/>
    </source>
</evidence>
<dbReference type="InterPro" id="IPR006059">
    <property type="entry name" value="SBP"/>
</dbReference>
<accession>A0ABM9G5S6</accession>
<feature type="signal peptide" evidence="1">
    <location>
        <begin position="1"/>
        <end position="25"/>
    </location>
</feature>
<feature type="chain" id="PRO_5045389994" evidence="1">
    <location>
        <begin position="26"/>
        <end position="529"/>
    </location>
</feature>
<name>A0ABM9G5S6_9BACL</name>
<proteinExistence type="predicted"/>
<sequence length="529" mass="60173">MHRQWRKKRVSLIIMVMILALLASACGGGSEGEQAPSDNQSGGSDDKPVKLSMFIASRATDEMYSNETLVWKEIGKKFNVEFEFITGDAKTMRDKFPLMISSNEYPDIIADAPASFKKYGPQGVFIPLNDLIKDKPNLQKYVVDDKIAKSQIVNADGNIYSVPMLSAVRTSEGPLIRQDWLERLNLPVPETIDDWYNTLKAFKEQDANGNGDPNDEVPFATAGTFYLNFADAWGIDLNEDGRWMEENGKMIYTPIDPRAKEFLTTMNKWYSEGLLDKELLSRQDKDYTSMVFNDKVGATNHWIGYVAGFNSRPEVEKIKGFHFQVTPPPVMNKGDKPLTSRQQQIVVPVAWGISSQNKHVDKTMEIFEYTYSDEGQLLFNFGIEGDSYTKEADGTLKYTDKIMQNPDGAAKALHRIGAQPWVGFRQDPRYEIASAVSEDAAKQLFYYVEQDYFRDPAPALKYSEDDFETSTELKTQIDTYVNEMISKFIIGQEPLSKFDEFVEKVKAMRFDELEAIQNKAYEANKELMK</sequence>
<organism evidence="2 3">
    <name type="scientific">Paenibacillus melissococcoides</name>
    <dbReference type="NCBI Taxonomy" id="2912268"/>
    <lineage>
        <taxon>Bacteria</taxon>
        <taxon>Bacillati</taxon>
        <taxon>Bacillota</taxon>
        <taxon>Bacilli</taxon>
        <taxon>Bacillales</taxon>
        <taxon>Paenibacillaceae</taxon>
        <taxon>Paenibacillus</taxon>
    </lineage>
</organism>
<dbReference type="Gene3D" id="3.40.190.10">
    <property type="entry name" value="Periplasmic binding protein-like II"/>
    <property type="match status" value="2"/>
</dbReference>
<dbReference type="PANTHER" id="PTHR43649:SF17">
    <property type="entry name" value="ABC TRANSPORTER SOLUTE BINDING PROTEIN-SUGAR TRANSPORT"/>
    <property type="match status" value="1"/>
</dbReference>
<dbReference type="RefSeq" id="WP_213428225.1">
    <property type="nucleotide sequence ID" value="NZ_AP031286.1"/>
</dbReference>
<reference evidence="2" key="1">
    <citation type="submission" date="2022-06" db="EMBL/GenBank/DDBJ databases">
        <authorList>
            <person name="Dietemann V."/>
            <person name="Ory F."/>
            <person name="Dainat B."/>
            <person name="Oberhansli S."/>
        </authorList>
    </citation>
    <scope>NUCLEOTIDE SEQUENCE</scope>
    <source>
        <strain evidence="2">Ena-SAMPLE-TAB-26-04-2022-14:26:32:270-5432</strain>
    </source>
</reference>
<dbReference type="InterPro" id="IPR050490">
    <property type="entry name" value="Bact_solute-bd_prot1"/>
</dbReference>
<keyword evidence="3" id="KW-1185">Reference proteome</keyword>
<gene>
    <name evidence="2" type="ORF">WJ0W_004446</name>
</gene>
<comment type="caution">
    <text evidence="2">The sequence shown here is derived from an EMBL/GenBank/DDBJ whole genome shotgun (WGS) entry which is preliminary data.</text>
</comment>
<dbReference type="SUPFAM" id="SSF53850">
    <property type="entry name" value="Periplasmic binding protein-like II"/>
    <property type="match status" value="1"/>
</dbReference>
<dbReference type="Pfam" id="PF01547">
    <property type="entry name" value="SBP_bac_1"/>
    <property type="match status" value="1"/>
</dbReference>
<protein>
    <submittedName>
        <fullName evidence="2">Extracellular solute-binding protein</fullName>
    </submittedName>
</protein>